<dbReference type="Gramene" id="KQL29151">
    <property type="protein sequence ID" value="KQL29151"/>
    <property type="gene ID" value="SETIT_020481mg"/>
</dbReference>
<reference evidence="2" key="1">
    <citation type="journal article" date="2012" name="Nat. Biotechnol.">
        <title>Reference genome sequence of the model plant Setaria.</title>
        <authorList>
            <person name="Bennetzen J.L."/>
            <person name="Schmutz J."/>
            <person name="Wang H."/>
            <person name="Percifield R."/>
            <person name="Hawkins J."/>
            <person name="Pontaroli A.C."/>
            <person name="Estep M."/>
            <person name="Feng L."/>
            <person name="Vaughn J.N."/>
            <person name="Grimwood J."/>
            <person name="Jenkins J."/>
            <person name="Barry K."/>
            <person name="Lindquist E."/>
            <person name="Hellsten U."/>
            <person name="Deshpande S."/>
            <person name="Wang X."/>
            <person name="Wu X."/>
            <person name="Mitros T."/>
            <person name="Triplett J."/>
            <person name="Yang X."/>
            <person name="Ye C.Y."/>
            <person name="Mauro-Herrera M."/>
            <person name="Wang L."/>
            <person name="Li P."/>
            <person name="Sharma M."/>
            <person name="Sharma R."/>
            <person name="Ronald P.C."/>
            <person name="Panaud O."/>
            <person name="Kellogg E.A."/>
            <person name="Brutnell T.P."/>
            <person name="Doust A.N."/>
            <person name="Tuskan G.A."/>
            <person name="Rokhsar D."/>
            <person name="Devos K.M."/>
        </authorList>
    </citation>
    <scope>NUCLEOTIDE SEQUENCE [LARGE SCALE GENOMIC DNA]</scope>
    <source>
        <strain evidence="2">cv. Yugu1</strain>
    </source>
</reference>
<proteinExistence type="predicted"/>
<dbReference type="Proteomes" id="UP000004995">
    <property type="component" value="Unassembled WGS sequence"/>
</dbReference>
<evidence type="ECO:0000313" key="2">
    <source>
        <dbReference type="Proteomes" id="UP000004995"/>
    </source>
</evidence>
<reference evidence="1" key="2">
    <citation type="submission" date="2018-08" db="UniProtKB">
        <authorList>
            <consortium name="EnsemblPlants"/>
        </authorList>
    </citation>
    <scope>IDENTIFICATION</scope>
    <source>
        <strain evidence="1">Yugu1</strain>
    </source>
</reference>
<name>K3Z1R3_SETIT</name>
<accession>K3Z1R3</accession>
<organism evidence="1 2">
    <name type="scientific">Setaria italica</name>
    <name type="common">Foxtail millet</name>
    <name type="synonym">Panicum italicum</name>
    <dbReference type="NCBI Taxonomy" id="4555"/>
    <lineage>
        <taxon>Eukaryota</taxon>
        <taxon>Viridiplantae</taxon>
        <taxon>Streptophyta</taxon>
        <taxon>Embryophyta</taxon>
        <taxon>Tracheophyta</taxon>
        <taxon>Spermatophyta</taxon>
        <taxon>Magnoliopsida</taxon>
        <taxon>Liliopsida</taxon>
        <taxon>Poales</taxon>
        <taxon>Poaceae</taxon>
        <taxon>PACMAD clade</taxon>
        <taxon>Panicoideae</taxon>
        <taxon>Panicodae</taxon>
        <taxon>Paniceae</taxon>
        <taxon>Cenchrinae</taxon>
        <taxon>Setaria</taxon>
    </lineage>
</organism>
<dbReference type="InParanoid" id="K3Z1R3"/>
<dbReference type="AlphaFoldDB" id="K3Z1R3"/>
<sequence length="46" mass="5281">MPWRSQAHVWNFPETIAGHRPFSRDDLIQESASRILAHLVGIQQAL</sequence>
<evidence type="ECO:0000313" key="1">
    <source>
        <dbReference type="EnsemblPlants" id="KQL29151"/>
    </source>
</evidence>
<protein>
    <submittedName>
        <fullName evidence="1">Uncharacterized protein</fullName>
    </submittedName>
</protein>
<dbReference type="EMBL" id="AGNK02000170">
    <property type="status" value="NOT_ANNOTATED_CDS"/>
    <property type="molecule type" value="Genomic_DNA"/>
</dbReference>
<keyword evidence="2" id="KW-1185">Reference proteome</keyword>
<dbReference type="EnsemblPlants" id="KQL29151">
    <property type="protein sequence ID" value="KQL29151"/>
    <property type="gene ID" value="SETIT_020481mg"/>
</dbReference>
<dbReference type="HOGENOM" id="CLU_3192252_0_0_1"/>